<evidence type="ECO:0000256" key="2">
    <source>
        <dbReference type="ARBA" id="ARBA00004496"/>
    </source>
</evidence>
<dbReference type="NCBIfam" id="TIGR01249">
    <property type="entry name" value="pro_imino_pep_1"/>
    <property type="match status" value="1"/>
</dbReference>
<keyword evidence="9 10" id="KW-0378">Hydrolase</keyword>
<dbReference type="InterPro" id="IPR000073">
    <property type="entry name" value="AB_hydrolase_1"/>
</dbReference>
<dbReference type="PANTHER" id="PTHR43722">
    <property type="entry name" value="PROLINE IMINOPEPTIDASE"/>
    <property type="match status" value="1"/>
</dbReference>
<evidence type="ECO:0000256" key="9">
    <source>
        <dbReference type="ARBA" id="ARBA00022801"/>
    </source>
</evidence>
<evidence type="ECO:0000313" key="12">
    <source>
        <dbReference type="EMBL" id="AXR07256.1"/>
    </source>
</evidence>
<dbReference type="InterPro" id="IPR002410">
    <property type="entry name" value="Peptidase_S33"/>
</dbReference>
<evidence type="ECO:0000313" key="13">
    <source>
        <dbReference type="Proteomes" id="UP000262073"/>
    </source>
</evidence>
<dbReference type="GO" id="GO:0005737">
    <property type="term" value="C:cytoplasm"/>
    <property type="evidence" value="ECO:0007669"/>
    <property type="project" value="UniProtKB-SubCell"/>
</dbReference>
<dbReference type="Gene3D" id="3.40.50.1820">
    <property type="entry name" value="alpha/beta hydrolase"/>
    <property type="match status" value="1"/>
</dbReference>
<evidence type="ECO:0000256" key="7">
    <source>
        <dbReference type="ARBA" id="ARBA00022490"/>
    </source>
</evidence>
<evidence type="ECO:0000256" key="1">
    <source>
        <dbReference type="ARBA" id="ARBA00001585"/>
    </source>
</evidence>
<reference evidence="12 13" key="1">
    <citation type="submission" date="2018-08" db="EMBL/GenBank/DDBJ databases">
        <title>Salinimonas sediminis sp. nov., a piezophilic bacterium isolated from a deep-sea sediment sample from the New Britain Trench.</title>
        <authorList>
            <person name="Cao J."/>
        </authorList>
    </citation>
    <scope>NUCLEOTIDE SEQUENCE [LARGE SCALE GENOMIC DNA]</scope>
    <source>
        <strain evidence="12 13">N102</strain>
    </source>
</reference>
<evidence type="ECO:0000256" key="8">
    <source>
        <dbReference type="ARBA" id="ARBA00022670"/>
    </source>
</evidence>
<comment type="subcellular location">
    <subcellularLocation>
        <location evidence="2">Cytoplasm</location>
    </subcellularLocation>
</comment>
<evidence type="ECO:0000256" key="6">
    <source>
        <dbReference type="ARBA" id="ARBA00022438"/>
    </source>
</evidence>
<gene>
    <name evidence="12" type="primary">pip</name>
    <name evidence="12" type="ORF">D0Y50_13430</name>
</gene>
<organism evidence="12 13">
    <name type="scientific">Salinimonas sediminis</name>
    <dbReference type="NCBI Taxonomy" id="2303538"/>
    <lineage>
        <taxon>Bacteria</taxon>
        <taxon>Pseudomonadati</taxon>
        <taxon>Pseudomonadota</taxon>
        <taxon>Gammaproteobacteria</taxon>
        <taxon>Alteromonadales</taxon>
        <taxon>Alteromonadaceae</taxon>
        <taxon>Alteromonas/Salinimonas group</taxon>
        <taxon>Salinimonas</taxon>
    </lineage>
</organism>
<keyword evidence="7" id="KW-0963">Cytoplasm</keyword>
<dbReference type="PRINTS" id="PR00793">
    <property type="entry name" value="PROAMNOPTASE"/>
</dbReference>
<sequence>MYPQTDPYDSGYLDVGDGHELYYAQYGNPNGEAAVYVHGGPGGGCSYNEQRYFDPHYFRVILFDQRGAGKSKPYACTDHNSIRHLVNDLEMLRHHLDIARWNLVGGSWGSALSLFYALEHPQFVKRMLLRGIFLADLEGSLHIIEDGGANRYRDDYFAQYRDLVPEDERQQGLVRPYYRLLTQGTEEQALEAATRFHLWDKAIANYNIDQQGLTEIANNREDNLAISRLFFHFVVNEYSADNKIHLLSGQDTLKDIPLDIVHGQEDYICPVANAGA</sequence>
<dbReference type="SUPFAM" id="SSF53474">
    <property type="entry name" value="alpha/beta-Hydrolases"/>
    <property type="match status" value="1"/>
</dbReference>
<keyword evidence="8 10" id="KW-0645">Protease</keyword>
<comment type="catalytic activity">
    <reaction evidence="1 10">
        <text>Release of N-terminal proline from a peptide.</text>
        <dbReference type="EC" id="3.4.11.5"/>
    </reaction>
</comment>
<keyword evidence="13" id="KW-1185">Reference proteome</keyword>
<dbReference type="Proteomes" id="UP000262073">
    <property type="component" value="Chromosome"/>
</dbReference>
<accession>A0A346NNZ9</accession>
<dbReference type="EC" id="3.4.11.5" evidence="4 10"/>
<dbReference type="Pfam" id="PF00561">
    <property type="entry name" value="Abhydrolase_1"/>
    <property type="match status" value="1"/>
</dbReference>
<evidence type="ECO:0000256" key="3">
    <source>
        <dbReference type="ARBA" id="ARBA00010088"/>
    </source>
</evidence>
<proteinExistence type="inferred from homology"/>
<dbReference type="PRINTS" id="PR00111">
    <property type="entry name" value="ABHYDROLASE"/>
</dbReference>
<evidence type="ECO:0000256" key="10">
    <source>
        <dbReference type="RuleBase" id="RU003421"/>
    </source>
</evidence>
<name>A0A346NNZ9_9ALTE</name>
<dbReference type="GO" id="GO:0006508">
    <property type="term" value="P:proteolysis"/>
    <property type="evidence" value="ECO:0007669"/>
    <property type="project" value="UniProtKB-KW"/>
</dbReference>
<dbReference type="KEGG" id="salm:D0Y50_13430"/>
<comment type="similarity">
    <text evidence="3 10">Belongs to the peptidase S33 family.</text>
</comment>
<dbReference type="GO" id="GO:0004177">
    <property type="term" value="F:aminopeptidase activity"/>
    <property type="evidence" value="ECO:0007669"/>
    <property type="project" value="UniProtKB-KW"/>
</dbReference>
<dbReference type="InterPro" id="IPR005944">
    <property type="entry name" value="Pro_iminopeptidase"/>
</dbReference>
<evidence type="ECO:0000259" key="11">
    <source>
        <dbReference type="Pfam" id="PF00561"/>
    </source>
</evidence>
<dbReference type="EMBL" id="CP031769">
    <property type="protein sequence ID" value="AXR07256.1"/>
    <property type="molecule type" value="Genomic_DNA"/>
</dbReference>
<dbReference type="PANTHER" id="PTHR43722:SF1">
    <property type="entry name" value="PROLINE IMINOPEPTIDASE"/>
    <property type="match status" value="1"/>
</dbReference>
<dbReference type="PIRSF" id="PIRSF006431">
    <property type="entry name" value="Pept_S33"/>
    <property type="match status" value="1"/>
</dbReference>
<evidence type="ECO:0000256" key="4">
    <source>
        <dbReference type="ARBA" id="ARBA00012568"/>
    </source>
</evidence>
<dbReference type="OrthoDB" id="9796770at2"/>
<dbReference type="AlphaFoldDB" id="A0A346NNZ9"/>
<feature type="domain" description="AB hydrolase-1" evidence="11">
    <location>
        <begin position="35"/>
        <end position="180"/>
    </location>
</feature>
<keyword evidence="6 10" id="KW-0031">Aminopeptidase</keyword>
<dbReference type="InterPro" id="IPR029058">
    <property type="entry name" value="AB_hydrolase_fold"/>
</dbReference>
<dbReference type="RefSeq" id="WP_108566000.1">
    <property type="nucleotide sequence ID" value="NZ_CP031769.1"/>
</dbReference>
<evidence type="ECO:0000256" key="5">
    <source>
        <dbReference type="ARBA" id="ARBA00021843"/>
    </source>
</evidence>
<protein>
    <recommendedName>
        <fullName evidence="5 10">Proline iminopeptidase</fullName>
        <ecNumber evidence="4 10">3.4.11.5</ecNumber>
    </recommendedName>
</protein>